<dbReference type="Pfam" id="PF00561">
    <property type="entry name" value="Abhydrolase_1"/>
    <property type="match status" value="1"/>
</dbReference>
<feature type="domain" description="AB hydrolase-1" evidence="2">
    <location>
        <begin position="15"/>
        <end position="242"/>
    </location>
</feature>
<sequence length="256" mass="28743">MILNYETSGKQSQAAIILVHGLFGDLDNLKSISRALQDDYYVVNIELRNHGNSPWTDSMTLAEMAEDIREVMNELNIDSAYLLGHSLGGKVVMDFALQHPEQTLGLIVADIAPVAYDARHTSILDALEALDLDAVSSRQDADKQLSEYINEKGVRSFLLKNLRKDDDGWHWRMNLPGLRACYPDLIGAPQSEGHYDGPVLFIRGGNSDYITEAHRPEIQKRFSNAEAKTIADTGHWLHAEKPQVFNGIVLRFLEDR</sequence>
<dbReference type="SUPFAM" id="SSF53474">
    <property type="entry name" value="alpha/beta-Hydrolases"/>
    <property type="match status" value="1"/>
</dbReference>
<keyword evidence="4" id="KW-1185">Reference proteome</keyword>
<evidence type="ECO:0000313" key="3">
    <source>
        <dbReference type="EMBL" id="TRW49973.1"/>
    </source>
</evidence>
<organism evidence="3 4">
    <name type="scientific">Aliidiomarina halalkaliphila</name>
    <dbReference type="NCBI Taxonomy" id="2593535"/>
    <lineage>
        <taxon>Bacteria</taxon>
        <taxon>Pseudomonadati</taxon>
        <taxon>Pseudomonadota</taxon>
        <taxon>Gammaproteobacteria</taxon>
        <taxon>Alteromonadales</taxon>
        <taxon>Idiomarinaceae</taxon>
        <taxon>Aliidiomarina</taxon>
    </lineage>
</organism>
<protein>
    <submittedName>
        <fullName evidence="3">Alpha/beta fold hydrolase</fullName>
    </submittedName>
</protein>
<dbReference type="PANTHER" id="PTHR46118:SF4">
    <property type="entry name" value="PROTEIN ABHD11"/>
    <property type="match status" value="1"/>
</dbReference>
<dbReference type="Gene3D" id="3.40.50.1820">
    <property type="entry name" value="alpha/beta hydrolase"/>
    <property type="match status" value="1"/>
</dbReference>
<reference evidence="3 4" key="1">
    <citation type="submission" date="2019-07" db="EMBL/GenBank/DDBJ databases">
        <authorList>
            <person name="Yang M."/>
            <person name="Zhao D."/>
            <person name="Xiang H."/>
        </authorList>
    </citation>
    <scope>NUCLEOTIDE SEQUENCE [LARGE SCALE GENOMIC DNA]</scope>
    <source>
        <strain evidence="3 4">IM1326</strain>
    </source>
</reference>
<dbReference type="AlphaFoldDB" id="A0A552X5X5"/>
<dbReference type="PANTHER" id="PTHR46118">
    <property type="entry name" value="PROTEIN ABHD11"/>
    <property type="match status" value="1"/>
</dbReference>
<evidence type="ECO:0000313" key="4">
    <source>
        <dbReference type="Proteomes" id="UP000320359"/>
    </source>
</evidence>
<dbReference type="Proteomes" id="UP000320359">
    <property type="component" value="Unassembled WGS sequence"/>
</dbReference>
<evidence type="ECO:0000256" key="1">
    <source>
        <dbReference type="ARBA" id="ARBA00022801"/>
    </source>
</evidence>
<dbReference type="InterPro" id="IPR029058">
    <property type="entry name" value="AB_hydrolase_fold"/>
</dbReference>
<name>A0A552X5X5_9GAMM</name>
<dbReference type="OrthoDB" id="9808398at2"/>
<dbReference type="InterPro" id="IPR000073">
    <property type="entry name" value="AB_hydrolase_1"/>
</dbReference>
<evidence type="ECO:0000259" key="2">
    <source>
        <dbReference type="Pfam" id="PF00561"/>
    </source>
</evidence>
<accession>A0A552X5X5</accession>
<comment type="caution">
    <text evidence="3">The sequence shown here is derived from an EMBL/GenBank/DDBJ whole genome shotgun (WGS) entry which is preliminary data.</text>
</comment>
<gene>
    <name evidence="3" type="ORF">FM042_03735</name>
</gene>
<dbReference type="GO" id="GO:0016787">
    <property type="term" value="F:hydrolase activity"/>
    <property type="evidence" value="ECO:0007669"/>
    <property type="project" value="UniProtKB-KW"/>
</dbReference>
<dbReference type="EMBL" id="VJWL01000001">
    <property type="protein sequence ID" value="TRW49973.1"/>
    <property type="molecule type" value="Genomic_DNA"/>
</dbReference>
<keyword evidence="1 3" id="KW-0378">Hydrolase</keyword>
<proteinExistence type="predicted"/>
<dbReference type="RefSeq" id="WP_143234453.1">
    <property type="nucleotide sequence ID" value="NZ_VJWL01000001.1"/>
</dbReference>